<reference evidence="1 2" key="1">
    <citation type="submission" date="2017-06" db="EMBL/GenBank/DDBJ databases">
        <title>Description of Avrilella dinanensis gen. nov. sp. nov.</title>
        <authorList>
            <person name="Leyer C."/>
            <person name="Sassi M."/>
            <person name="Minet J."/>
            <person name="Kayal S."/>
            <person name="Cattoir V."/>
        </authorList>
    </citation>
    <scope>NUCLEOTIDE SEQUENCE [LARGE SCALE GENOMIC DNA]</scope>
    <source>
        <strain evidence="1 2">UR159</strain>
    </source>
</reference>
<protein>
    <recommendedName>
        <fullName evidence="3">Lipocalin-like domain-containing protein</fullName>
    </recommendedName>
</protein>
<keyword evidence="2" id="KW-1185">Reference proteome</keyword>
<comment type="caution">
    <text evidence="1">The sequence shown here is derived from an EMBL/GenBank/DDBJ whole genome shotgun (WGS) entry which is preliminary data.</text>
</comment>
<dbReference type="PROSITE" id="PS51257">
    <property type="entry name" value="PROKAR_LIPOPROTEIN"/>
    <property type="match status" value="1"/>
</dbReference>
<name>A0A2M9R566_9FLAO</name>
<dbReference type="AlphaFoldDB" id="A0A2M9R566"/>
<dbReference type="RefSeq" id="WP_100677471.1">
    <property type="nucleotide sequence ID" value="NZ_NIPO01000001.1"/>
</dbReference>
<evidence type="ECO:0000313" key="1">
    <source>
        <dbReference type="EMBL" id="PJR03905.1"/>
    </source>
</evidence>
<dbReference type="EMBL" id="NIPO01000001">
    <property type="protein sequence ID" value="PJR03905.1"/>
    <property type="molecule type" value="Genomic_DNA"/>
</dbReference>
<sequence>MKNLLKTIGLVFSLGLMVISCSSDDNGGNKDYLNGVPKGEIVPVGERFVTLTGYDEGSASSSSMTTSQTNSQKWWKYIYGEIEYNCEGENDVEEIDEDGYYYAFFPNGKMYYKDGINGTPFAYNDWEWTDSSKSKVKISNNYGESQVFEFTELNANAVVYASYQSQQGCSLLTWEQLGNPVHED</sequence>
<dbReference type="OrthoDB" id="1442861at2"/>
<proteinExistence type="predicted"/>
<dbReference type="Proteomes" id="UP000231960">
    <property type="component" value="Unassembled WGS sequence"/>
</dbReference>
<evidence type="ECO:0008006" key="3">
    <source>
        <dbReference type="Google" id="ProtNLM"/>
    </source>
</evidence>
<evidence type="ECO:0000313" key="2">
    <source>
        <dbReference type="Proteomes" id="UP000231960"/>
    </source>
</evidence>
<organism evidence="1 2">
    <name type="scientific">Avrilella dinanensis</name>
    <dbReference type="NCBI Taxonomy" id="2008672"/>
    <lineage>
        <taxon>Bacteria</taxon>
        <taxon>Pseudomonadati</taxon>
        <taxon>Bacteroidota</taxon>
        <taxon>Flavobacteriia</taxon>
        <taxon>Flavobacteriales</taxon>
        <taxon>Flavobacteriaceae</taxon>
        <taxon>Avrilella</taxon>
    </lineage>
</organism>
<gene>
    <name evidence="1" type="ORF">CDL10_04725</name>
</gene>
<accession>A0A2M9R566</accession>